<feature type="active site" description="Phosphoserine intermediate" evidence="6">
    <location>
        <position position="103"/>
    </location>
</feature>
<evidence type="ECO:0000256" key="1">
    <source>
        <dbReference type="ARBA" id="ARBA00010231"/>
    </source>
</evidence>
<keyword evidence="2 6" id="KW-0597">Phosphoprotein</keyword>
<dbReference type="InterPro" id="IPR005843">
    <property type="entry name" value="A-D-PHexomutase_C"/>
</dbReference>
<evidence type="ECO:0000313" key="14">
    <source>
        <dbReference type="Proteomes" id="UP000602395"/>
    </source>
</evidence>
<evidence type="ECO:0000256" key="3">
    <source>
        <dbReference type="ARBA" id="ARBA00022723"/>
    </source>
</evidence>
<feature type="domain" description="Alpha-D-phosphohexomutase alpha/beta/alpha" evidence="10">
    <location>
        <begin position="3"/>
        <end position="137"/>
    </location>
</feature>
<keyword evidence="14" id="KW-1185">Reference proteome</keyword>
<dbReference type="InterPro" id="IPR005845">
    <property type="entry name" value="A-D-PHexomutase_a/b/a-II"/>
</dbReference>
<evidence type="ECO:0000256" key="7">
    <source>
        <dbReference type="RuleBase" id="RU004326"/>
    </source>
</evidence>
<reference evidence="13 14" key="1">
    <citation type="submission" date="2020-09" db="EMBL/GenBank/DDBJ databases">
        <title>Novel species in genus Gordonia.</title>
        <authorList>
            <person name="Zhang G."/>
        </authorList>
    </citation>
    <scope>NUCLEOTIDE SEQUENCE [LARGE SCALE GENOMIC DNA]</scope>
    <source>
        <strain evidence="13 14">ON-33</strain>
    </source>
</reference>
<dbReference type="SUPFAM" id="SSF55957">
    <property type="entry name" value="Phosphoglucomutase, C-terminal domain"/>
    <property type="match status" value="1"/>
</dbReference>
<feature type="binding site" description="via phosphate group" evidence="6">
    <location>
        <position position="103"/>
    </location>
    <ligand>
        <name>Mg(2+)</name>
        <dbReference type="ChEBI" id="CHEBI:18420"/>
    </ligand>
</feature>
<evidence type="ECO:0000259" key="10">
    <source>
        <dbReference type="Pfam" id="PF02878"/>
    </source>
</evidence>
<dbReference type="Pfam" id="PF02878">
    <property type="entry name" value="PGM_PMM_I"/>
    <property type="match status" value="1"/>
</dbReference>
<dbReference type="InterPro" id="IPR005846">
    <property type="entry name" value="A-D-PHexomutase_a/b/a-III"/>
</dbReference>
<dbReference type="Gene3D" id="3.40.120.10">
    <property type="entry name" value="Alpha-D-Glucose-1,6-Bisphosphate, subunit A, domain 3"/>
    <property type="match status" value="3"/>
</dbReference>
<evidence type="ECO:0000313" key="13">
    <source>
        <dbReference type="EMBL" id="MBD1321025.1"/>
    </source>
</evidence>
<feature type="domain" description="Alpha-D-phosphohexomutase C-terminal" evidence="9">
    <location>
        <begin position="373"/>
        <end position="439"/>
    </location>
</feature>
<keyword evidence="4 6" id="KW-0460">Magnesium</keyword>
<evidence type="ECO:0000256" key="2">
    <source>
        <dbReference type="ARBA" id="ARBA00022553"/>
    </source>
</evidence>
<comment type="cofactor">
    <cofactor evidence="6">
        <name>Mg(2+)</name>
        <dbReference type="ChEBI" id="CHEBI:18420"/>
    </cofactor>
    <text evidence="6">Binds 1 Mg(2+) ion per subunit.</text>
</comment>
<dbReference type="GO" id="GO:0008966">
    <property type="term" value="F:phosphoglucosamine mutase activity"/>
    <property type="evidence" value="ECO:0007669"/>
    <property type="project" value="UniProtKB-EC"/>
</dbReference>
<keyword evidence="3 6" id="KW-0479">Metal-binding</keyword>
<dbReference type="EC" id="5.4.2.10" evidence="6 8"/>
<dbReference type="PANTHER" id="PTHR42946">
    <property type="entry name" value="PHOSPHOHEXOSE MUTASE"/>
    <property type="match status" value="1"/>
</dbReference>
<dbReference type="Pfam" id="PF02880">
    <property type="entry name" value="PGM_PMM_III"/>
    <property type="match status" value="1"/>
</dbReference>
<evidence type="ECO:0000256" key="5">
    <source>
        <dbReference type="ARBA" id="ARBA00023235"/>
    </source>
</evidence>
<dbReference type="InterPro" id="IPR016055">
    <property type="entry name" value="A-D-PHexomutase_a/b/a-I/II/III"/>
</dbReference>
<organism evidence="13 14">
    <name type="scientific">Gordonia hankookensis</name>
    <dbReference type="NCBI Taxonomy" id="589403"/>
    <lineage>
        <taxon>Bacteria</taxon>
        <taxon>Bacillati</taxon>
        <taxon>Actinomycetota</taxon>
        <taxon>Actinomycetes</taxon>
        <taxon>Mycobacteriales</taxon>
        <taxon>Gordoniaceae</taxon>
        <taxon>Gordonia</taxon>
    </lineage>
</organism>
<keyword evidence="5 6" id="KW-0413">Isomerase</keyword>
<feature type="binding site" evidence="6">
    <location>
        <position position="242"/>
    </location>
    <ligand>
        <name>Mg(2+)</name>
        <dbReference type="ChEBI" id="CHEBI:18420"/>
    </ligand>
</feature>
<dbReference type="NCBIfam" id="TIGR01455">
    <property type="entry name" value="glmM"/>
    <property type="match status" value="1"/>
</dbReference>
<sequence length="446" mass="46218">MARLFGTDGVRGLANDELTPELALGLASAAAVVFGHDSVRDARPRAVVGRDPRASGEMLEAAVCAGLAATGVDAIRVGVVPTPAVAFLTADYQADFGVMISASHNPMPDNGIKFFSGGGHKLDDAVEDRIAATMAEEFARPIGAAVGRVVDAVDAGDRYRAHLAAAIGNRLDGLTVVVDCAHGAAFELAPQAYADAGAEVIAIHAEPDGLNINEDCGSTHMDKLRAAVLEHGADLGLAHDGDADRCLAVDSTGQVVDGDAIMAILATALRSRDRLRDNVLVTTVMSNLGLHIAMREAGITLRTTAVGDRYVLEELRRGGYSLGGEQSGHIVVPGSGTTGDGILTGLLLMEQMAATGERIADLARIMTVLPQELINVRVADKHAVAQSQTVKQSVADAEAELGDHGRVLLRPSGTEQLVRVMVEAGSADTARAVARRIADVVEAAGS</sequence>
<protein>
    <recommendedName>
        <fullName evidence="6 8">Phosphoglucosamine mutase</fullName>
        <ecNumber evidence="6 8">5.4.2.10</ecNumber>
    </recommendedName>
</protein>
<dbReference type="PROSITE" id="PS00710">
    <property type="entry name" value="PGM_PMM"/>
    <property type="match status" value="1"/>
</dbReference>
<evidence type="ECO:0000259" key="12">
    <source>
        <dbReference type="Pfam" id="PF02880"/>
    </source>
</evidence>
<accession>A0ABR7WE16</accession>
<dbReference type="InterPro" id="IPR006352">
    <property type="entry name" value="GlmM_bact"/>
</dbReference>
<feature type="binding site" evidence="6">
    <location>
        <position position="244"/>
    </location>
    <ligand>
        <name>Mg(2+)</name>
        <dbReference type="ChEBI" id="CHEBI:18420"/>
    </ligand>
</feature>
<dbReference type="PANTHER" id="PTHR42946:SF1">
    <property type="entry name" value="PHOSPHOGLUCOMUTASE (ALPHA-D-GLUCOSE-1,6-BISPHOSPHATE-DEPENDENT)"/>
    <property type="match status" value="1"/>
</dbReference>
<feature type="domain" description="Alpha-D-phosphohexomutase alpha/beta/alpha" evidence="11">
    <location>
        <begin position="158"/>
        <end position="253"/>
    </location>
</feature>
<dbReference type="HAMAP" id="MF_01554_B">
    <property type="entry name" value="GlmM_B"/>
    <property type="match status" value="1"/>
</dbReference>
<dbReference type="Proteomes" id="UP000602395">
    <property type="component" value="Unassembled WGS sequence"/>
</dbReference>
<comment type="caution">
    <text evidence="13">The sequence shown here is derived from an EMBL/GenBank/DDBJ whole genome shotgun (WGS) entry which is preliminary data.</text>
</comment>
<feature type="binding site" evidence="6">
    <location>
        <position position="240"/>
    </location>
    <ligand>
        <name>Mg(2+)</name>
        <dbReference type="ChEBI" id="CHEBI:18420"/>
    </ligand>
</feature>
<dbReference type="SUPFAM" id="SSF53738">
    <property type="entry name" value="Phosphoglucomutase, first 3 domains"/>
    <property type="match status" value="3"/>
</dbReference>
<evidence type="ECO:0000259" key="11">
    <source>
        <dbReference type="Pfam" id="PF02879"/>
    </source>
</evidence>
<comment type="similarity">
    <text evidence="1 6 7">Belongs to the phosphohexose mutase family.</text>
</comment>
<dbReference type="InterPro" id="IPR016066">
    <property type="entry name" value="A-D-PHexomutase_CS"/>
</dbReference>
<gene>
    <name evidence="6" type="primary">glmM</name>
    <name evidence="13" type="ORF">IDF66_15670</name>
</gene>
<feature type="modified residue" description="Phosphoserine" evidence="6">
    <location>
        <position position="103"/>
    </location>
</feature>
<evidence type="ECO:0000256" key="6">
    <source>
        <dbReference type="HAMAP-Rule" id="MF_01554"/>
    </source>
</evidence>
<dbReference type="InterPro" id="IPR036900">
    <property type="entry name" value="A-D-PHexomutase_C_sf"/>
</dbReference>
<dbReference type="PRINTS" id="PR00509">
    <property type="entry name" value="PGMPMM"/>
</dbReference>
<comment type="function">
    <text evidence="6 8">Catalyzes the conversion of glucosamine-6-phosphate to glucosamine-1-phosphate.</text>
</comment>
<proteinExistence type="inferred from homology"/>
<dbReference type="Pfam" id="PF00408">
    <property type="entry name" value="PGM_PMM_IV"/>
    <property type="match status" value="1"/>
</dbReference>
<dbReference type="InterPro" id="IPR005844">
    <property type="entry name" value="A-D-PHexomutase_a/b/a-I"/>
</dbReference>
<dbReference type="InterPro" id="IPR005841">
    <property type="entry name" value="Alpha-D-phosphohexomutase_SF"/>
</dbReference>
<name>A0ABR7WE16_9ACTN</name>
<evidence type="ECO:0000259" key="9">
    <source>
        <dbReference type="Pfam" id="PF00408"/>
    </source>
</evidence>
<evidence type="ECO:0000256" key="8">
    <source>
        <dbReference type="RuleBase" id="RU004327"/>
    </source>
</evidence>
<dbReference type="Gene3D" id="3.30.310.50">
    <property type="entry name" value="Alpha-D-phosphohexomutase, C-terminal domain"/>
    <property type="match status" value="1"/>
</dbReference>
<feature type="domain" description="Alpha-D-phosphohexomutase alpha/beta/alpha" evidence="12">
    <location>
        <begin position="257"/>
        <end position="365"/>
    </location>
</feature>
<dbReference type="InterPro" id="IPR050060">
    <property type="entry name" value="Phosphoglucosamine_mutase"/>
</dbReference>
<comment type="catalytic activity">
    <reaction evidence="6 8">
        <text>alpha-D-glucosamine 1-phosphate = D-glucosamine 6-phosphate</text>
        <dbReference type="Rhea" id="RHEA:23424"/>
        <dbReference type="ChEBI" id="CHEBI:58516"/>
        <dbReference type="ChEBI" id="CHEBI:58725"/>
        <dbReference type="EC" id="5.4.2.10"/>
    </reaction>
</comment>
<evidence type="ECO:0000256" key="4">
    <source>
        <dbReference type="ARBA" id="ARBA00022842"/>
    </source>
</evidence>
<dbReference type="RefSeq" id="WP_190267663.1">
    <property type="nucleotide sequence ID" value="NZ_BAABAD010000005.1"/>
</dbReference>
<dbReference type="CDD" id="cd05802">
    <property type="entry name" value="GlmM"/>
    <property type="match status" value="1"/>
</dbReference>
<dbReference type="EMBL" id="JACWMS010000003">
    <property type="protein sequence ID" value="MBD1321025.1"/>
    <property type="molecule type" value="Genomic_DNA"/>
</dbReference>
<comment type="PTM">
    <text evidence="6">Activated by phosphorylation.</text>
</comment>
<dbReference type="Pfam" id="PF02879">
    <property type="entry name" value="PGM_PMM_II"/>
    <property type="match status" value="1"/>
</dbReference>